<evidence type="ECO:0000313" key="1">
    <source>
        <dbReference type="EMBL" id="KKK65057.1"/>
    </source>
</evidence>
<proteinExistence type="predicted"/>
<feature type="non-terminal residue" evidence="1">
    <location>
        <position position="1"/>
    </location>
</feature>
<comment type="caution">
    <text evidence="1">The sequence shown here is derived from an EMBL/GenBank/DDBJ whole genome shotgun (WGS) entry which is preliminary data.</text>
</comment>
<reference evidence="1" key="1">
    <citation type="journal article" date="2015" name="Nature">
        <title>Complex archaea that bridge the gap between prokaryotes and eukaryotes.</title>
        <authorList>
            <person name="Spang A."/>
            <person name="Saw J.H."/>
            <person name="Jorgensen S.L."/>
            <person name="Zaremba-Niedzwiedzka K."/>
            <person name="Martijn J."/>
            <person name="Lind A.E."/>
            <person name="van Eijk R."/>
            <person name="Schleper C."/>
            <person name="Guy L."/>
            <person name="Ettema T.J."/>
        </authorList>
    </citation>
    <scope>NUCLEOTIDE SEQUENCE</scope>
</reference>
<organism evidence="1">
    <name type="scientific">marine sediment metagenome</name>
    <dbReference type="NCBI Taxonomy" id="412755"/>
    <lineage>
        <taxon>unclassified sequences</taxon>
        <taxon>metagenomes</taxon>
        <taxon>ecological metagenomes</taxon>
    </lineage>
</organism>
<dbReference type="EMBL" id="LAZR01060739">
    <property type="protein sequence ID" value="KKK65057.1"/>
    <property type="molecule type" value="Genomic_DNA"/>
</dbReference>
<protein>
    <submittedName>
        <fullName evidence="1">Uncharacterized protein</fullName>
    </submittedName>
</protein>
<gene>
    <name evidence="1" type="ORF">LCGC14_2977970</name>
</gene>
<sequence>TRFIGTKKGFDPTTTENIHKDGNRNHTTKIYSDEIGVVLKESKGSAAEYTFTGDELYVRATVTSSKLKHDPHFIGELEMAWTQPVLYRNTFENK</sequence>
<accession>A0A0F8X7G0</accession>
<dbReference type="AlphaFoldDB" id="A0A0F8X7G0"/>
<name>A0A0F8X7G0_9ZZZZ</name>